<keyword evidence="2" id="KW-0689">Ribosomal protein</keyword>
<evidence type="ECO:0000256" key="4">
    <source>
        <dbReference type="SAM" id="MobiDB-lite"/>
    </source>
</evidence>
<evidence type="ECO:0000256" key="1">
    <source>
        <dbReference type="ARBA" id="ARBA00009083"/>
    </source>
</evidence>
<name>A0A382ADT6_9ZZZZ</name>
<dbReference type="NCBIfam" id="NF006477">
    <property type="entry name" value="PRK08881.1"/>
    <property type="match status" value="1"/>
</dbReference>
<accession>A0A382ADT6</accession>
<dbReference type="SUPFAM" id="SSF57716">
    <property type="entry name" value="Glucocorticoid receptor-like (DNA-binding domain)"/>
    <property type="match status" value="1"/>
</dbReference>
<keyword evidence="3" id="KW-0687">Ribonucleoprotein</keyword>
<gene>
    <name evidence="5" type="ORF">METZ01_LOCUS151981</name>
</gene>
<dbReference type="PANTHER" id="PTHR19836">
    <property type="entry name" value="30S RIBOSOMAL PROTEIN S14"/>
    <property type="match status" value="1"/>
</dbReference>
<evidence type="ECO:0008006" key="6">
    <source>
        <dbReference type="Google" id="ProtNLM"/>
    </source>
</evidence>
<dbReference type="InterPro" id="IPR018271">
    <property type="entry name" value="Ribosomal_uS14_CS"/>
</dbReference>
<dbReference type="AlphaFoldDB" id="A0A382ADT6"/>
<reference evidence="5" key="1">
    <citation type="submission" date="2018-05" db="EMBL/GenBank/DDBJ databases">
        <authorList>
            <person name="Lanie J.A."/>
            <person name="Ng W.-L."/>
            <person name="Kazmierczak K.M."/>
            <person name="Andrzejewski T.M."/>
            <person name="Davidsen T.M."/>
            <person name="Wayne K.J."/>
            <person name="Tettelin H."/>
            <person name="Glass J.I."/>
            <person name="Rusch D."/>
            <person name="Podicherti R."/>
            <person name="Tsui H.-C.T."/>
            <person name="Winkler M.E."/>
        </authorList>
    </citation>
    <scope>NUCLEOTIDE SEQUENCE</scope>
</reference>
<evidence type="ECO:0000313" key="5">
    <source>
        <dbReference type="EMBL" id="SVA99127.1"/>
    </source>
</evidence>
<protein>
    <recommendedName>
        <fullName evidence="6">30S ribosomal protein S14</fullName>
    </recommendedName>
</protein>
<dbReference type="HAMAP" id="MF_00537">
    <property type="entry name" value="Ribosomal_uS14_1"/>
    <property type="match status" value="1"/>
</dbReference>
<dbReference type="GO" id="GO:0015935">
    <property type="term" value="C:small ribosomal subunit"/>
    <property type="evidence" value="ECO:0007669"/>
    <property type="project" value="TreeGrafter"/>
</dbReference>
<dbReference type="GO" id="GO:0005737">
    <property type="term" value="C:cytoplasm"/>
    <property type="evidence" value="ECO:0007669"/>
    <property type="project" value="UniProtKB-ARBA"/>
</dbReference>
<sequence>MAKQSSIQKNLNRKNIVSKFKNRRHALKKKIMQKNLSMEERFKLQSKLNDLPRDSANTRVRNRCELTGRTRGTYRKFGLSRIKLRELSMAGLLPGVVKSSW</sequence>
<feature type="region of interest" description="Disordered" evidence="4">
    <location>
        <begin position="1"/>
        <end position="22"/>
    </location>
</feature>
<evidence type="ECO:0000256" key="2">
    <source>
        <dbReference type="ARBA" id="ARBA00022980"/>
    </source>
</evidence>
<dbReference type="PANTHER" id="PTHR19836:SF19">
    <property type="entry name" value="SMALL RIBOSOMAL SUBUNIT PROTEIN US14M"/>
    <property type="match status" value="1"/>
</dbReference>
<feature type="compositionally biased region" description="Polar residues" evidence="4">
    <location>
        <begin position="1"/>
        <end position="15"/>
    </location>
</feature>
<dbReference type="FunFam" id="1.10.287.1480:FF:000001">
    <property type="entry name" value="30S ribosomal protein S14"/>
    <property type="match status" value="1"/>
</dbReference>
<evidence type="ECO:0000256" key="3">
    <source>
        <dbReference type="ARBA" id="ARBA00023274"/>
    </source>
</evidence>
<comment type="similarity">
    <text evidence="1">Belongs to the universal ribosomal protein uS14 family.</text>
</comment>
<dbReference type="PROSITE" id="PS00527">
    <property type="entry name" value="RIBOSOMAL_S14"/>
    <property type="match status" value="1"/>
</dbReference>
<dbReference type="GO" id="GO:0003735">
    <property type="term" value="F:structural constituent of ribosome"/>
    <property type="evidence" value="ECO:0007669"/>
    <property type="project" value="InterPro"/>
</dbReference>
<dbReference type="EMBL" id="UINC01024783">
    <property type="protein sequence ID" value="SVA99127.1"/>
    <property type="molecule type" value="Genomic_DNA"/>
</dbReference>
<dbReference type="GO" id="GO:0006412">
    <property type="term" value="P:translation"/>
    <property type="evidence" value="ECO:0007669"/>
    <property type="project" value="InterPro"/>
</dbReference>
<dbReference type="InterPro" id="IPR023036">
    <property type="entry name" value="Ribosomal_uS14_bac/plastid"/>
</dbReference>
<dbReference type="Gene3D" id="1.10.287.1480">
    <property type="match status" value="1"/>
</dbReference>
<proteinExistence type="inferred from homology"/>
<organism evidence="5">
    <name type="scientific">marine metagenome</name>
    <dbReference type="NCBI Taxonomy" id="408172"/>
    <lineage>
        <taxon>unclassified sequences</taxon>
        <taxon>metagenomes</taxon>
        <taxon>ecological metagenomes</taxon>
    </lineage>
</organism>
<dbReference type="Pfam" id="PF00253">
    <property type="entry name" value="Ribosomal_S14"/>
    <property type="match status" value="1"/>
</dbReference>
<dbReference type="InterPro" id="IPR001209">
    <property type="entry name" value="Ribosomal_uS14"/>
</dbReference>